<organism evidence="1">
    <name type="scientific">Siphoviridae sp. ctbvd11</name>
    <dbReference type="NCBI Taxonomy" id="2825567"/>
    <lineage>
        <taxon>Viruses</taxon>
        <taxon>Duplodnaviria</taxon>
        <taxon>Heunggongvirae</taxon>
        <taxon>Uroviricota</taxon>
        <taxon>Caudoviricetes</taxon>
    </lineage>
</organism>
<accession>A0A8S5QED1</accession>
<evidence type="ECO:0000313" key="1">
    <source>
        <dbReference type="EMBL" id="DAE17125.1"/>
    </source>
</evidence>
<protein>
    <submittedName>
        <fullName evidence="1">Uncharacterized protein</fullName>
    </submittedName>
</protein>
<reference evidence="1" key="1">
    <citation type="journal article" date="2021" name="Proc. Natl. Acad. Sci. U.S.A.">
        <title>A Catalog of Tens of Thousands of Viruses from Human Metagenomes Reveals Hidden Associations with Chronic Diseases.</title>
        <authorList>
            <person name="Tisza M.J."/>
            <person name="Buck C.B."/>
        </authorList>
    </citation>
    <scope>NUCLEOTIDE SEQUENCE</scope>
    <source>
        <strain evidence="1">Ctbvd11</strain>
    </source>
</reference>
<dbReference type="EMBL" id="BK015636">
    <property type="protein sequence ID" value="DAE17125.1"/>
    <property type="molecule type" value="Genomic_DNA"/>
</dbReference>
<name>A0A8S5QED1_9CAUD</name>
<proteinExistence type="predicted"/>
<sequence>MNLSPRDRNSKCNALNINYFISPFRICRATRNYRRGGNYARKMIYNHLKHK</sequence>